<dbReference type="Proteomes" id="UP000832011">
    <property type="component" value="Chromosome"/>
</dbReference>
<dbReference type="RefSeq" id="WP_058357428.1">
    <property type="nucleotide sequence ID" value="NZ_CABKVG010000010.1"/>
</dbReference>
<feature type="domain" description="Activator of Hsp90 ATPase homologue 1/2-like C-terminal" evidence="2">
    <location>
        <begin position="13"/>
        <end position="140"/>
    </location>
</feature>
<organism evidence="3 4">
    <name type="scientific">Vitreoscilla massiliensis</name>
    <dbReference type="NCBI Taxonomy" id="1689272"/>
    <lineage>
        <taxon>Bacteria</taxon>
        <taxon>Pseudomonadati</taxon>
        <taxon>Pseudomonadota</taxon>
        <taxon>Betaproteobacteria</taxon>
        <taxon>Neisseriales</taxon>
        <taxon>Neisseriaceae</taxon>
        <taxon>Vitreoscilla</taxon>
    </lineage>
</organism>
<dbReference type="InterPro" id="IPR023393">
    <property type="entry name" value="START-like_dom_sf"/>
</dbReference>
<dbReference type="EMBL" id="CP091511">
    <property type="protein sequence ID" value="UOO88890.1"/>
    <property type="molecule type" value="Genomic_DNA"/>
</dbReference>
<dbReference type="CDD" id="cd08895">
    <property type="entry name" value="SRPBCC_CalC_Aha1-like_2"/>
    <property type="match status" value="1"/>
</dbReference>
<reference evidence="3 4" key="1">
    <citation type="journal article" date="2022" name="Res Sq">
        <title>Evolution of multicellular longitudinally dividing oral cavity symbionts (Neisseriaceae).</title>
        <authorList>
            <person name="Nyongesa S."/>
            <person name="Weber P."/>
            <person name="Bernet E."/>
            <person name="Pullido F."/>
            <person name="Nieckarz M."/>
            <person name="Delaby M."/>
            <person name="Nieves C."/>
            <person name="Viehboeck T."/>
            <person name="Krause N."/>
            <person name="Rivera-Millot A."/>
            <person name="Nakamura A."/>
            <person name="Vischer N."/>
            <person name="VanNieuwenhze M."/>
            <person name="Brun Y."/>
            <person name="Cava F."/>
            <person name="Bulgheresi S."/>
            <person name="Veyrier F."/>
        </authorList>
    </citation>
    <scope>NUCLEOTIDE SEQUENCE [LARGE SCALE GENOMIC DNA]</scope>
    <source>
        <strain evidence="3 4">SN4</strain>
    </source>
</reference>
<dbReference type="InterPro" id="IPR013538">
    <property type="entry name" value="ASHA1/2-like_C"/>
</dbReference>
<protein>
    <submittedName>
        <fullName evidence="3">SRPBCC family protein</fullName>
    </submittedName>
</protein>
<accession>A0ABY4E274</accession>
<evidence type="ECO:0000313" key="4">
    <source>
        <dbReference type="Proteomes" id="UP000832011"/>
    </source>
</evidence>
<sequence>MGNTVTLHRVFAAPAARVYQAFLNPAALAKWLPPHGFVAEVHHLDAQVGGTHHISFVNLSTGHKHSFGGTYLELKPNELIRYNDQFDDPTLAGQMQVSIVFNSVEMGTEIHISQTGIPDEIPVAACYLGWQESLQLLALLVTPTIPD</sequence>
<gene>
    <name evidence="3" type="ORF">LVJ82_15745</name>
</gene>
<dbReference type="SUPFAM" id="SSF55961">
    <property type="entry name" value="Bet v1-like"/>
    <property type="match status" value="1"/>
</dbReference>
<name>A0ABY4E274_9NEIS</name>
<proteinExistence type="inferred from homology"/>
<evidence type="ECO:0000256" key="1">
    <source>
        <dbReference type="ARBA" id="ARBA00006817"/>
    </source>
</evidence>
<keyword evidence="4" id="KW-1185">Reference proteome</keyword>
<evidence type="ECO:0000259" key="2">
    <source>
        <dbReference type="Pfam" id="PF08327"/>
    </source>
</evidence>
<dbReference type="Gene3D" id="3.30.530.20">
    <property type="match status" value="1"/>
</dbReference>
<evidence type="ECO:0000313" key="3">
    <source>
        <dbReference type="EMBL" id="UOO88890.1"/>
    </source>
</evidence>
<comment type="similarity">
    <text evidence="1">Belongs to the AHA1 family.</text>
</comment>
<dbReference type="Pfam" id="PF08327">
    <property type="entry name" value="AHSA1"/>
    <property type="match status" value="1"/>
</dbReference>